<gene>
    <name evidence="7" type="ORF">WMO62_01755</name>
</gene>
<feature type="domain" description="ABC transmembrane type-2" evidence="6">
    <location>
        <begin position="18"/>
        <end position="242"/>
    </location>
</feature>
<evidence type="ECO:0000256" key="1">
    <source>
        <dbReference type="ARBA" id="ARBA00004141"/>
    </source>
</evidence>
<name>A0ABV1HXC1_9FIRM</name>
<feature type="transmembrane region" description="Helical" evidence="5">
    <location>
        <begin position="135"/>
        <end position="157"/>
    </location>
</feature>
<keyword evidence="5" id="KW-0813">Transport</keyword>
<evidence type="ECO:0000313" key="8">
    <source>
        <dbReference type="Proteomes" id="UP001470288"/>
    </source>
</evidence>
<keyword evidence="5" id="KW-1003">Cell membrane</keyword>
<keyword evidence="2 5" id="KW-0812">Transmembrane</keyword>
<reference evidence="7 8" key="1">
    <citation type="submission" date="2024-03" db="EMBL/GenBank/DDBJ databases">
        <title>Human intestinal bacterial collection.</title>
        <authorList>
            <person name="Pauvert C."/>
            <person name="Hitch T.C.A."/>
            <person name="Clavel T."/>
        </authorList>
    </citation>
    <scope>NUCLEOTIDE SEQUENCE [LARGE SCALE GENOMIC DNA]</scope>
    <source>
        <strain evidence="7 8">CLA-AA-H78B</strain>
    </source>
</reference>
<dbReference type="PRINTS" id="PR00164">
    <property type="entry name" value="ABC2TRNSPORT"/>
</dbReference>
<sequence>MIMGILTVLWEKWVEFRRDFYKITLAAMIAPLLYILVFGLGIQTMSHGQSYLNFLIPGVIALTTMNGSFNAIAQNLNVQRLYEKAFDQVMISPTPLWQFIAGQVIGGSLRGLYAGMVIILLVLPIGTGLCFNGWSFLLMFLNGAVFSTIGVVVSFYAKNHADVPRFSNYVIMPMAYLCNTFFSSQGMPSGIRQFVEYLPLSQTSAALRSIANHEAFSYTSIEILLLYLICFSAAASWFLYKKKNL</sequence>
<keyword evidence="8" id="KW-1185">Reference proteome</keyword>
<dbReference type="RefSeq" id="WP_349143595.1">
    <property type="nucleotide sequence ID" value="NZ_JBBMFC010000002.1"/>
</dbReference>
<dbReference type="Proteomes" id="UP001470288">
    <property type="component" value="Unassembled WGS sequence"/>
</dbReference>
<evidence type="ECO:0000259" key="6">
    <source>
        <dbReference type="PROSITE" id="PS51012"/>
    </source>
</evidence>
<protein>
    <recommendedName>
        <fullName evidence="5">Transport permease protein</fullName>
    </recommendedName>
</protein>
<dbReference type="InterPro" id="IPR047817">
    <property type="entry name" value="ABC2_TM_bact-type"/>
</dbReference>
<feature type="transmembrane region" description="Helical" evidence="5">
    <location>
        <begin position="215"/>
        <end position="240"/>
    </location>
</feature>
<dbReference type="PANTHER" id="PTHR43332">
    <property type="entry name" value="INNER MEMBRANE TRANSPORT PERMEASE YADH-RELATED"/>
    <property type="match status" value="1"/>
</dbReference>
<comment type="caution">
    <text evidence="5">Lacks conserved residue(s) required for the propagation of feature annotation.</text>
</comment>
<proteinExistence type="inferred from homology"/>
<keyword evidence="4 5" id="KW-0472">Membrane</keyword>
<dbReference type="PROSITE" id="PS51012">
    <property type="entry name" value="ABC_TM2"/>
    <property type="match status" value="1"/>
</dbReference>
<dbReference type="InterPro" id="IPR052522">
    <property type="entry name" value="ABC-2_transport_permease"/>
</dbReference>
<dbReference type="InterPro" id="IPR000412">
    <property type="entry name" value="ABC_2_transport"/>
</dbReference>
<evidence type="ECO:0000256" key="2">
    <source>
        <dbReference type="ARBA" id="ARBA00022692"/>
    </source>
</evidence>
<dbReference type="PIRSF" id="PIRSF006648">
    <property type="entry name" value="DrrB"/>
    <property type="match status" value="1"/>
</dbReference>
<feature type="transmembrane region" description="Helical" evidence="5">
    <location>
        <begin position="96"/>
        <end position="123"/>
    </location>
</feature>
<evidence type="ECO:0000256" key="4">
    <source>
        <dbReference type="ARBA" id="ARBA00023136"/>
    </source>
</evidence>
<evidence type="ECO:0000256" key="5">
    <source>
        <dbReference type="RuleBase" id="RU361157"/>
    </source>
</evidence>
<feature type="transmembrane region" description="Helical" evidence="5">
    <location>
        <begin position="54"/>
        <end position="76"/>
    </location>
</feature>
<dbReference type="Pfam" id="PF01061">
    <property type="entry name" value="ABC2_membrane"/>
    <property type="match status" value="1"/>
</dbReference>
<organism evidence="7 8">
    <name type="scientific">Hominiventricola aquisgranensis</name>
    <dbReference type="NCBI Taxonomy" id="3133164"/>
    <lineage>
        <taxon>Bacteria</taxon>
        <taxon>Bacillati</taxon>
        <taxon>Bacillota</taxon>
        <taxon>Clostridia</taxon>
        <taxon>Lachnospirales</taxon>
        <taxon>Lachnospiraceae</taxon>
        <taxon>Hominiventricola</taxon>
    </lineage>
</organism>
<comment type="subcellular location">
    <subcellularLocation>
        <location evidence="5">Cell membrane</location>
        <topology evidence="5">Multi-pass membrane protein</topology>
    </subcellularLocation>
    <subcellularLocation>
        <location evidence="1">Membrane</location>
        <topology evidence="1">Multi-pass membrane protein</topology>
    </subcellularLocation>
</comment>
<comment type="caution">
    <text evidence="7">The sequence shown here is derived from an EMBL/GenBank/DDBJ whole genome shotgun (WGS) entry which is preliminary data.</text>
</comment>
<dbReference type="InterPro" id="IPR013525">
    <property type="entry name" value="ABC2_TM"/>
</dbReference>
<comment type="similarity">
    <text evidence="5">Belongs to the ABC-2 integral membrane protein family.</text>
</comment>
<dbReference type="PANTHER" id="PTHR43332:SF2">
    <property type="entry name" value="INNER MEMBRANE TRANSPORT PERMEASE YADH"/>
    <property type="match status" value="1"/>
</dbReference>
<evidence type="ECO:0000256" key="3">
    <source>
        <dbReference type="ARBA" id="ARBA00022989"/>
    </source>
</evidence>
<evidence type="ECO:0000313" key="7">
    <source>
        <dbReference type="EMBL" id="MEQ2577564.1"/>
    </source>
</evidence>
<keyword evidence="3 5" id="KW-1133">Transmembrane helix</keyword>
<accession>A0ABV1HXC1</accession>
<dbReference type="EMBL" id="JBBMFC010000002">
    <property type="protein sequence ID" value="MEQ2577564.1"/>
    <property type="molecule type" value="Genomic_DNA"/>
</dbReference>
<feature type="transmembrane region" description="Helical" evidence="5">
    <location>
        <begin position="20"/>
        <end position="42"/>
    </location>
</feature>